<dbReference type="InterPro" id="IPR006674">
    <property type="entry name" value="HD_domain"/>
</dbReference>
<evidence type="ECO:0000313" key="2">
    <source>
        <dbReference type="EMBL" id="CCF82497.1"/>
    </source>
</evidence>
<dbReference type="GO" id="GO:0016787">
    <property type="term" value="F:hydrolase activity"/>
    <property type="evidence" value="ECO:0007669"/>
    <property type="project" value="UniProtKB-KW"/>
</dbReference>
<feature type="domain" description="HD" evidence="1">
    <location>
        <begin position="21"/>
        <end position="95"/>
    </location>
</feature>
<dbReference type="InterPro" id="IPR006675">
    <property type="entry name" value="HDIG_dom"/>
</dbReference>
<dbReference type="Proteomes" id="UP000004221">
    <property type="component" value="Unassembled WGS sequence"/>
</dbReference>
<keyword evidence="3" id="KW-1185">Reference proteome</keyword>
<comment type="caution">
    <text evidence="2">The sequence shown here is derived from an EMBL/GenBank/DDBJ whole genome shotgun (WGS) entry which is preliminary data.</text>
</comment>
<dbReference type="Gene3D" id="1.10.3210.10">
    <property type="entry name" value="Hypothetical protein af1432"/>
    <property type="match status" value="1"/>
</dbReference>
<dbReference type="PANTHER" id="PTHR38659:SF2">
    <property type="entry name" value="HDIG DOMAIN PROTEIN"/>
    <property type="match status" value="1"/>
</dbReference>
<name>I4ECT5_9BACT</name>
<dbReference type="EMBL" id="CAGS01000027">
    <property type="protein sequence ID" value="CCF82497.1"/>
    <property type="molecule type" value="Genomic_DNA"/>
</dbReference>
<evidence type="ECO:0000313" key="3">
    <source>
        <dbReference type="Proteomes" id="UP000004221"/>
    </source>
</evidence>
<proteinExistence type="predicted"/>
<gene>
    <name evidence="2" type="ORF">NITHO_1220002</name>
</gene>
<dbReference type="NCBIfam" id="TIGR00277">
    <property type="entry name" value="HDIG"/>
    <property type="match status" value="1"/>
</dbReference>
<accession>I4ECT5</accession>
<dbReference type="OrthoDB" id="9801160at2"/>
<sequence length="192" mass="21137">MDRDASWKLMTEYTTQPHLRRHMLAVEAAMRAYAARFGENPEIWGIVGLLHDFDYERYPDVSPEGHPVVGSTILQERGYPEEVIHAILSHASEATGVTPETPMERALVAVDELTGFLVAVALVRPSKSILDVEIKSVKKKWKQKEFAAAVNRQEIEQAASELGVPLDEHIGIVLDAMKAHADELGLAGTAGT</sequence>
<reference evidence="2 3" key="1">
    <citation type="journal article" date="2012" name="ISME J.">
        <title>Nitrification expanded: discovery, physiology and genomics of a nitrite-oxidizing bacterium from the phylum Chloroflexi.</title>
        <authorList>
            <person name="Sorokin D.Y."/>
            <person name="Lucker S."/>
            <person name="Vejmelkova D."/>
            <person name="Kostrikina N.A."/>
            <person name="Kleerebezem R."/>
            <person name="Rijpstra W.I."/>
            <person name="Damste J.S."/>
            <person name="Le Paslier D."/>
            <person name="Muyzer G."/>
            <person name="Wagner M."/>
            <person name="van Loosdrecht M.C."/>
            <person name="Daims H."/>
        </authorList>
    </citation>
    <scope>NUCLEOTIDE SEQUENCE [LARGE SCALE GENOMIC DNA]</scope>
    <source>
        <strain evidence="3">none</strain>
    </source>
</reference>
<dbReference type="Pfam" id="PF01966">
    <property type="entry name" value="HD"/>
    <property type="match status" value="1"/>
</dbReference>
<evidence type="ECO:0000259" key="1">
    <source>
        <dbReference type="Pfam" id="PF01966"/>
    </source>
</evidence>
<dbReference type="PANTHER" id="PTHR38659">
    <property type="entry name" value="METAL-DEPENDENT PHOSPHOHYDROLASE"/>
    <property type="match status" value="1"/>
</dbReference>
<dbReference type="AlphaFoldDB" id="I4ECT5"/>
<dbReference type="SUPFAM" id="SSF109604">
    <property type="entry name" value="HD-domain/PDEase-like"/>
    <property type="match status" value="1"/>
</dbReference>
<protein>
    <submittedName>
        <fullName evidence="2">Metal dependent phosphohydrolase</fullName>
    </submittedName>
</protein>
<organism evidence="2 3">
    <name type="scientific">Nitrolancea hollandica Lb</name>
    <dbReference type="NCBI Taxonomy" id="1129897"/>
    <lineage>
        <taxon>Bacteria</taxon>
        <taxon>Pseudomonadati</taxon>
        <taxon>Thermomicrobiota</taxon>
        <taxon>Thermomicrobia</taxon>
        <taxon>Sphaerobacterales</taxon>
        <taxon>Sphaerobacterineae</taxon>
        <taxon>Sphaerobacteraceae</taxon>
        <taxon>Nitrolancea</taxon>
    </lineage>
</organism>
<keyword evidence="2" id="KW-0378">Hydrolase</keyword>
<dbReference type="RefSeq" id="WP_008474652.1">
    <property type="nucleotide sequence ID" value="NZ_CAGS01000027.1"/>
</dbReference>